<proteinExistence type="predicted"/>
<gene>
    <name evidence="1" type="ORF">S12H4_62627</name>
</gene>
<organism evidence="1">
    <name type="scientific">marine sediment metagenome</name>
    <dbReference type="NCBI Taxonomy" id="412755"/>
    <lineage>
        <taxon>unclassified sequences</taxon>
        <taxon>metagenomes</taxon>
        <taxon>ecological metagenomes</taxon>
    </lineage>
</organism>
<dbReference type="EMBL" id="BARW01042109">
    <property type="protein sequence ID" value="GAJ20294.1"/>
    <property type="molecule type" value="Genomic_DNA"/>
</dbReference>
<comment type="caution">
    <text evidence="1">The sequence shown here is derived from an EMBL/GenBank/DDBJ whole genome shotgun (WGS) entry which is preliminary data.</text>
</comment>
<feature type="non-terminal residue" evidence="1">
    <location>
        <position position="41"/>
    </location>
</feature>
<name>X1US47_9ZZZZ</name>
<sequence length="41" mass="4662">MVRLIVLPHEAIIDGFKGNVDFYVHRGIPCARSWPKSPGKR</sequence>
<protein>
    <submittedName>
        <fullName evidence="1">Uncharacterized protein</fullName>
    </submittedName>
</protein>
<evidence type="ECO:0000313" key="1">
    <source>
        <dbReference type="EMBL" id="GAJ20294.1"/>
    </source>
</evidence>
<dbReference type="AlphaFoldDB" id="X1US47"/>
<reference evidence="1" key="1">
    <citation type="journal article" date="2014" name="Front. Microbiol.">
        <title>High frequency of phylogenetically diverse reductive dehalogenase-homologous genes in deep subseafloor sedimentary metagenomes.</title>
        <authorList>
            <person name="Kawai M."/>
            <person name="Futagami T."/>
            <person name="Toyoda A."/>
            <person name="Takaki Y."/>
            <person name="Nishi S."/>
            <person name="Hori S."/>
            <person name="Arai W."/>
            <person name="Tsubouchi T."/>
            <person name="Morono Y."/>
            <person name="Uchiyama I."/>
            <person name="Ito T."/>
            <person name="Fujiyama A."/>
            <person name="Inagaki F."/>
            <person name="Takami H."/>
        </authorList>
    </citation>
    <scope>NUCLEOTIDE SEQUENCE</scope>
    <source>
        <strain evidence="1">Expedition CK06-06</strain>
    </source>
</reference>
<accession>X1US47</accession>